<protein>
    <recommendedName>
        <fullName evidence="4">Secreted protein</fullName>
    </recommendedName>
</protein>
<comment type="caution">
    <text evidence="2">The sequence shown here is derived from an EMBL/GenBank/DDBJ whole genome shotgun (WGS) entry which is preliminary data.</text>
</comment>
<sequence length="164" mass="18680">MMRRTTRTLMGLAAATAVIAAGVPALATSASAATLTASTTATSDYDDYWGYDYSKYYDDSRAKAKGRVWTDGFDRVHVQGKLYDKYSPSWLCGYAQVKFENEDGDESYYWSKKCGSSGYQNFHFWKGDVDNVQVRVCYWDNNQAKKKLCGRWDYIYEVDGDDDE</sequence>
<evidence type="ECO:0000256" key="1">
    <source>
        <dbReference type="SAM" id="SignalP"/>
    </source>
</evidence>
<name>A0ABT9R444_9ACTN</name>
<evidence type="ECO:0000313" key="2">
    <source>
        <dbReference type="EMBL" id="MDP9863999.1"/>
    </source>
</evidence>
<dbReference type="InterPro" id="IPR006311">
    <property type="entry name" value="TAT_signal"/>
</dbReference>
<feature type="signal peptide" evidence="1">
    <location>
        <begin position="1"/>
        <end position="32"/>
    </location>
</feature>
<reference evidence="2 3" key="1">
    <citation type="submission" date="2023-07" db="EMBL/GenBank/DDBJ databases">
        <title>Sequencing the genomes of 1000 actinobacteria strains.</title>
        <authorList>
            <person name="Klenk H.-P."/>
        </authorList>
    </citation>
    <scope>NUCLEOTIDE SEQUENCE [LARGE SCALE GENOMIC DNA]</scope>
    <source>
        <strain evidence="2 3">DSM 44109</strain>
    </source>
</reference>
<evidence type="ECO:0008006" key="4">
    <source>
        <dbReference type="Google" id="ProtNLM"/>
    </source>
</evidence>
<gene>
    <name evidence="2" type="ORF">J2S55_003265</name>
</gene>
<dbReference type="RefSeq" id="WP_306861368.1">
    <property type="nucleotide sequence ID" value="NZ_JAUSRB010000002.1"/>
</dbReference>
<organism evidence="2 3">
    <name type="scientific">Streptosporangium brasiliense</name>
    <dbReference type="NCBI Taxonomy" id="47480"/>
    <lineage>
        <taxon>Bacteria</taxon>
        <taxon>Bacillati</taxon>
        <taxon>Actinomycetota</taxon>
        <taxon>Actinomycetes</taxon>
        <taxon>Streptosporangiales</taxon>
        <taxon>Streptosporangiaceae</taxon>
        <taxon>Streptosporangium</taxon>
    </lineage>
</organism>
<keyword evidence="3" id="KW-1185">Reference proteome</keyword>
<feature type="chain" id="PRO_5045094978" description="Secreted protein" evidence="1">
    <location>
        <begin position="33"/>
        <end position="164"/>
    </location>
</feature>
<dbReference type="EMBL" id="JAUSRB010000002">
    <property type="protein sequence ID" value="MDP9863999.1"/>
    <property type="molecule type" value="Genomic_DNA"/>
</dbReference>
<accession>A0ABT9R444</accession>
<dbReference type="PROSITE" id="PS51318">
    <property type="entry name" value="TAT"/>
    <property type="match status" value="1"/>
</dbReference>
<dbReference type="Proteomes" id="UP001230426">
    <property type="component" value="Unassembled WGS sequence"/>
</dbReference>
<keyword evidence="1" id="KW-0732">Signal</keyword>
<evidence type="ECO:0000313" key="3">
    <source>
        <dbReference type="Proteomes" id="UP001230426"/>
    </source>
</evidence>
<proteinExistence type="predicted"/>